<dbReference type="InterPro" id="IPR014945">
    <property type="entry name" value="DUF1816"/>
</dbReference>
<evidence type="ECO:0000313" key="8">
    <source>
        <dbReference type="EMBL" id="MBR8826332.1"/>
    </source>
</evidence>
<reference evidence="8" key="1">
    <citation type="submission" date="2021-02" db="EMBL/GenBank/DDBJ databases">
        <title>Metagenome analyses of Stigonema ocellatum DSM 106950, Chlorogloea purpurea SAG 13.99 and Gomphosphaeria aponina DSM 107014.</title>
        <authorList>
            <person name="Marter P."/>
            <person name="Huang S."/>
        </authorList>
    </citation>
    <scope>NUCLEOTIDE SEQUENCE</scope>
    <source>
        <strain evidence="8">JP213</strain>
    </source>
</reference>
<evidence type="ECO:0000256" key="1">
    <source>
        <dbReference type="ARBA" id="ARBA00004445"/>
    </source>
</evidence>
<sequence>MDNTNSRNLVETISDCSVFLYEVINLPQKDKLKSDRTARVLLKVPKNRMSTEMRRITRLGGTIVSIRPLNEVNGKVNQQLPWWIEILTTKPRCIYYFGPFDTEVEAQAYQTGYIQDLQEEGSEGITIQIKQCQPTDLTIF</sequence>
<dbReference type="Pfam" id="PF08846">
    <property type="entry name" value="DUF1816"/>
    <property type="match status" value="1"/>
</dbReference>
<keyword evidence="3 6" id="KW-0605">Phycobilisome</keyword>
<evidence type="ECO:0000256" key="6">
    <source>
        <dbReference type="PROSITE-ProRule" id="PRU00771"/>
    </source>
</evidence>
<dbReference type="GO" id="GO:0031676">
    <property type="term" value="C:plasma membrane-derived thylakoid membrane"/>
    <property type="evidence" value="ECO:0007669"/>
    <property type="project" value="UniProtKB-SubCell"/>
</dbReference>
<dbReference type="GO" id="GO:0030089">
    <property type="term" value="C:phycobilisome"/>
    <property type="evidence" value="ECO:0007669"/>
    <property type="project" value="UniProtKB-UniRule"/>
</dbReference>
<protein>
    <submittedName>
        <fullName evidence="8">DUF1816 domain-containing protein</fullName>
    </submittedName>
</protein>
<dbReference type="AlphaFoldDB" id="A0A941JS55"/>
<feature type="domain" description="CpcD-like" evidence="7">
    <location>
        <begin position="16"/>
        <end position="69"/>
    </location>
</feature>
<dbReference type="Proteomes" id="UP000767446">
    <property type="component" value="Unassembled WGS sequence"/>
</dbReference>
<evidence type="ECO:0000259" key="7">
    <source>
        <dbReference type="PROSITE" id="PS51441"/>
    </source>
</evidence>
<dbReference type="Pfam" id="PF01383">
    <property type="entry name" value="CpcD"/>
    <property type="match status" value="1"/>
</dbReference>
<dbReference type="PROSITE" id="PS51441">
    <property type="entry name" value="CPCD_LIKE"/>
    <property type="match status" value="1"/>
</dbReference>
<comment type="subcellular location">
    <subcellularLocation>
        <location evidence="1">Cellular thylakoid membrane</location>
        <topology evidence="1">Peripheral membrane protein</topology>
        <orientation evidence="1">Cytoplasmic side</orientation>
    </subcellularLocation>
</comment>
<evidence type="ECO:0000256" key="3">
    <source>
        <dbReference type="ARBA" id="ARBA00022738"/>
    </source>
</evidence>
<evidence type="ECO:0000256" key="2">
    <source>
        <dbReference type="ARBA" id="ARBA00022549"/>
    </source>
</evidence>
<proteinExistence type="predicted"/>
<comment type="caution">
    <text evidence="8">The sequence shown here is derived from an EMBL/GenBank/DDBJ whole genome shotgun (WGS) entry which is preliminary data.</text>
</comment>
<evidence type="ECO:0000313" key="9">
    <source>
        <dbReference type="Proteomes" id="UP000767446"/>
    </source>
</evidence>
<keyword evidence="2" id="KW-0042">Antenna complex</keyword>
<organism evidence="8 9">
    <name type="scientific">Gomphosphaeria aponina SAG 52.96 = DSM 107014</name>
    <dbReference type="NCBI Taxonomy" id="1521640"/>
    <lineage>
        <taxon>Bacteria</taxon>
        <taxon>Bacillati</taxon>
        <taxon>Cyanobacteriota</taxon>
        <taxon>Cyanophyceae</taxon>
        <taxon>Oscillatoriophycideae</taxon>
        <taxon>Chroococcales</taxon>
        <taxon>Gomphosphaeriaceae</taxon>
        <taxon>Gomphosphaeria</taxon>
    </lineage>
</organism>
<name>A0A941JS55_9CHRO</name>
<gene>
    <name evidence="8" type="ORF">DSM107014_00260</name>
</gene>
<dbReference type="EMBL" id="JADQBC010000001">
    <property type="protein sequence ID" value="MBR8826332.1"/>
    <property type="molecule type" value="Genomic_DNA"/>
</dbReference>
<evidence type="ECO:0000256" key="4">
    <source>
        <dbReference type="ARBA" id="ARBA00023078"/>
    </source>
</evidence>
<keyword evidence="4" id="KW-0793">Thylakoid</keyword>
<dbReference type="SMART" id="SM01094">
    <property type="entry name" value="CpcD"/>
    <property type="match status" value="1"/>
</dbReference>
<evidence type="ECO:0000256" key="5">
    <source>
        <dbReference type="ARBA" id="ARBA00023136"/>
    </source>
</evidence>
<accession>A0A941JS55</accession>
<dbReference type="InterPro" id="IPR008213">
    <property type="entry name" value="CpcD-like_dom"/>
</dbReference>
<keyword evidence="5" id="KW-0472">Membrane</keyword>